<dbReference type="Gene3D" id="1.10.1740.10">
    <property type="match status" value="1"/>
</dbReference>
<gene>
    <name evidence="8" type="ORF">Voc01_030020</name>
</gene>
<dbReference type="InterPro" id="IPR014284">
    <property type="entry name" value="RNA_pol_sigma-70_dom"/>
</dbReference>
<keyword evidence="2" id="KW-0805">Transcription regulation</keyword>
<dbReference type="InterPro" id="IPR036388">
    <property type="entry name" value="WH-like_DNA-bd_sf"/>
</dbReference>
<dbReference type="SUPFAM" id="SSF88946">
    <property type="entry name" value="Sigma2 domain of RNA polymerase sigma factors"/>
    <property type="match status" value="1"/>
</dbReference>
<evidence type="ECO:0000256" key="2">
    <source>
        <dbReference type="ARBA" id="ARBA00023015"/>
    </source>
</evidence>
<evidence type="ECO:0000256" key="1">
    <source>
        <dbReference type="ARBA" id="ARBA00010641"/>
    </source>
</evidence>
<dbReference type="Pfam" id="PF04542">
    <property type="entry name" value="Sigma70_r2"/>
    <property type="match status" value="1"/>
</dbReference>
<evidence type="ECO:0000313" key="8">
    <source>
        <dbReference type="EMBL" id="GIJ68085.1"/>
    </source>
</evidence>
<sequence length="168" mass="19053">MDRDRECAEYVSARLPALHRAAYLLCGDAHRADDIVAGTVMELYRHWHRVRAADNVDAYVHRSLVRRFSQERRLRWARVLLTDRLPDRAAARPDSGVEDRQALRDALARLTTAQRTVLVLRYFCDLPVAEVAHILRCSEGNVKSHSSRGLAALREILGTGVAVEEADR</sequence>
<dbReference type="InterPro" id="IPR007627">
    <property type="entry name" value="RNA_pol_sigma70_r2"/>
</dbReference>
<dbReference type="Pfam" id="PF08281">
    <property type="entry name" value="Sigma70_r4_2"/>
    <property type="match status" value="1"/>
</dbReference>
<dbReference type="PANTHER" id="PTHR43133:SF50">
    <property type="entry name" value="ECF RNA POLYMERASE SIGMA FACTOR SIGM"/>
    <property type="match status" value="1"/>
</dbReference>
<dbReference type="AlphaFoldDB" id="A0A8J3ZTG7"/>
<dbReference type="GO" id="GO:0003677">
    <property type="term" value="F:DNA binding"/>
    <property type="evidence" value="ECO:0007669"/>
    <property type="project" value="UniProtKB-KW"/>
</dbReference>
<dbReference type="PANTHER" id="PTHR43133">
    <property type="entry name" value="RNA POLYMERASE ECF-TYPE SIGMA FACTO"/>
    <property type="match status" value="1"/>
</dbReference>
<evidence type="ECO:0000259" key="7">
    <source>
        <dbReference type="Pfam" id="PF08281"/>
    </source>
</evidence>
<accession>A0A8J3ZTG7</accession>
<name>A0A8J3ZTG7_9ACTN</name>
<dbReference type="EMBL" id="BOPH01000036">
    <property type="protein sequence ID" value="GIJ68085.1"/>
    <property type="molecule type" value="Genomic_DNA"/>
</dbReference>
<keyword evidence="9" id="KW-1185">Reference proteome</keyword>
<keyword evidence="5" id="KW-0804">Transcription</keyword>
<keyword evidence="3" id="KW-0731">Sigma factor</keyword>
<dbReference type="CDD" id="cd06171">
    <property type="entry name" value="Sigma70_r4"/>
    <property type="match status" value="1"/>
</dbReference>
<dbReference type="NCBIfam" id="TIGR02983">
    <property type="entry name" value="SigE-fam_strep"/>
    <property type="match status" value="1"/>
</dbReference>
<dbReference type="Proteomes" id="UP000635606">
    <property type="component" value="Unassembled WGS sequence"/>
</dbReference>
<dbReference type="Gene3D" id="1.10.10.10">
    <property type="entry name" value="Winged helix-like DNA-binding domain superfamily/Winged helix DNA-binding domain"/>
    <property type="match status" value="1"/>
</dbReference>
<evidence type="ECO:0000313" key="9">
    <source>
        <dbReference type="Proteomes" id="UP000635606"/>
    </source>
</evidence>
<dbReference type="InterPro" id="IPR013325">
    <property type="entry name" value="RNA_pol_sigma_r2"/>
</dbReference>
<dbReference type="InterPro" id="IPR013324">
    <property type="entry name" value="RNA_pol_sigma_r3/r4-like"/>
</dbReference>
<keyword evidence="4" id="KW-0238">DNA-binding</keyword>
<dbReference type="GO" id="GO:0006352">
    <property type="term" value="P:DNA-templated transcription initiation"/>
    <property type="evidence" value="ECO:0007669"/>
    <property type="project" value="InterPro"/>
</dbReference>
<dbReference type="RefSeq" id="WP_203928034.1">
    <property type="nucleotide sequence ID" value="NZ_BOPH01000036.1"/>
</dbReference>
<comment type="caution">
    <text evidence="8">The sequence shown here is derived from an EMBL/GenBank/DDBJ whole genome shotgun (WGS) entry which is preliminary data.</text>
</comment>
<feature type="domain" description="RNA polymerase sigma factor 70 region 4 type 2" evidence="7">
    <location>
        <begin position="100"/>
        <end position="153"/>
    </location>
</feature>
<dbReference type="SUPFAM" id="SSF88659">
    <property type="entry name" value="Sigma3 and sigma4 domains of RNA polymerase sigma factors"/>
    <property type="match status" value="1"/>
</dbReference>
<dbReference type="NCBIfam" id="TIGR02937">
    <property type="entry name" value="sigma70-ECF"/>
    <property type="match status" value="1"/>
</dbReference>
<evidence type="ECO:0000256" key="4">
    <source>
        <dbReference type="ARBA" id="ARBA00023125"/>
    </source>
</evidence>
<dbReference type="InterPro" id="IPR013249">
    <property type="entry name" value="RNA_pol_sigma70_r4_t2"/>
</dbReference>
<proteinExistence type="inferred from homology"/>
<organism evidence="8 9">
    <name type="scientific">Virgisporangium ochraceum</name>
    <dbReference type="NCBI Taxonomy" id="65505"/>
    <lineage>
        <taxon>Bacteria</taxon>
        <taxon>Bacillati</taxon>
        <taxon>Actinomycetota</taxon>
        <taxon>Actinomycetes</taxon>
        <taxon>Micromonosporales</taxon>
        <taxon>Micromonosporaceae</taxon>
        <taxon>Virgisporangium</taxon>
    </lineage>
</organism>
<evidence type="ECO:0000256" key="5">
    <source>
        <dbReference type="ARBA" id="ARBA00023163"/>
    </source>
</evidence>
<evidence type="ECO:0000259" key="6">
    <source>
        <dbReference type="Pfam" id="PF04542"/>
    </source>
</evidence>
<dbReference type="InterPro" id="IPR014325">
    <property type="entry name" value="RNA_pol_sigma-E_actinobac"/>
</dbReference>
<evidence type="ECO:0000256" key="3">
    <source>
        <dbReference type="ARBA" id="ARBA00023082"/>
    </source>
</evidence>
<reference evidence="8" key="1">
    <citation type="submission" date="2021-01" db="EMBL/GenBank/DDBJ databases">
        <title>Whole genome shotgun sequence of Virgisporangium ochraceum NBRC 16418.</title>
        <authorList>
            <person name="Komaki H."/>
            <person name="Tamura T."/>
        </authorList>
    </citation>
    <scope>NUCLEOTIDE SEQUENCE</scope>
    <source>
        <strain evidence="8">NBRC 16418</strain>
    </source>
</reference>
<dbReference type="GO" id="GO:0016987">
    <property type="term" value="F:sigma factor activity"/>
    <property type="evidence" value="ECO:0007669"/>
    <property type="project" value="UniProtKB-KW"/>
</dbReference>
<feature type="domain" description="RNA polymerase sigma-70 region 2" evidence="6">
    <location>
        <begin position="12"/>
        <end position="76"/>
    </location>
</feature>
<comment type="similarity">
    <text evidence="1">Belongs to the sigma-70 factor family. ECF subfamily.</text>
</comment>
<protein>
    <submittedName>
        <fullName evidence="8">RNA polymerase sigma24 factor</fullName>
    </submittedName>
</protein>
<dbReference type="InterPro" id="IPR039425">
    <property type="entry name" value="RNA_pol_sigma-70-like"/>
</dbReference>